<feature type="region of interest" description="Disordered" evidence="1">
    <location>
        <begin position="491"/>
        <end position="612"/>
    </location>
</feature>
<dbReference type="Proteomes" id="UP001212997">
    <property type="component" value="Unassembled WGS sequence"/>
</dbReference>
<feature type="compositionally biased region" description="Acidic residues" evidence="1">
    <location>
        <begin position="587"/>
        <end position="606"/>
    </location>
</feature>
<gene>
    <name evidence="2" type="ORF">NLI96_g1383</name>
</gene>
<reference evidence="2" key="1">
    <citation type="submission" date="2022-07" db="EMBL/GenBank/DDBJ databases">
        <title>Genome Sequence of Physisporinus lineatus.</title>
        <authorList>
            <person name="Buettner E."/>
        </authorList>
    </citation>
    <scope>NUCLEOTIDE SEQUENCE</scope>
    <source>
        <strain evidence="2">VT162</strain>
    </source>
</reference>
<feature type="compositionally biased region" description="Acidic residues" evidence="1">
    <location>
        <begin position="734"/>
        <end position="751"/>
    </location>
</feature>
<dbReference type="GO" id="GO:0005634">
    <property type="term" value="C:nucleus"/>
    <property type="evidence" value="ECO:0007669"/>
    <property type="project" value="TreeGrafter"/>
</dbReference>
<dbReference type="EMBL" id="JANAWD010000027">
    <property type="protein sequence ID" value="KAJ3490495.1"/>
    <property type="molecule type" value="Genomic_DNA"/>
</dbReference>
<evidence type="ECO:0008006" key="4">
    <source>
        <dbReference type="Google" id="ProtNLM"/>
    </source>
</evidence>
<feature type="compositionally biased region" description="Basic and acidic residues" evidence="1">
    <location>
        <begin position="547"/>
        <end position="586"/>
    </location>
</feature>
<feature type="compositionally biased region" description="Acidic residues" evidence="1">
    <location>
        <begin position="500"/>
        <end position="522"/>
    </location>
</feature>
<dbReference type="InterPro" id="IPR010770">
    <property type="entry name" value="Ecd"/>
</dbReference>
<dbReference type="PANTHER" id="PTHR13060:SF0">
    <property type="entry name" value="PROTEIN ECDYSONELESS HOMOLOG"/>
    <property type="match status" value="1"/>
</dbReference>
<evidence type="ECO:0000256" key="1">
    <source>
        <dbReference type="SAM" id="MobiDB-lite"/>
    </source>
</evidence>
<accession>A0AAD5VA90</accession>
<organism evidence="2 3">
    <name type="scientific">Meripilus lineatus</name>
    <dbReference type="NCBI Taxonomy" id="2056292"/>
    <lineage>
        <taxon>Eukaryota</taxon>
        <taxon>Fungi</taxon>
        <taxon>Dikarya</taxon>
        <taxon>Basidiomycota</taxon>
        <taxon>Agaricomycotina</taxon>
        <taxon>Agaricomycetes</taxon>
        <taxon>Polyporales</taxon>
        <taxon>Meripilaceae</taxon>
        <taxon>Meripilus</taxon>
    </lineage>
</organism>
<keyword evidence="3" id="KW-1185">Reference proteome</keyword>
<proteinExistence type="predicted"/>
<comment type="caution">
    <text evidence="2">The sequence shown here is derived from an EMBL/GenBank/DDBJ whole genome shotgun (WGS) entry which is preliminary data.</text>
</comment>
<sequence length="791" mass="89005">MDIFNRPPAISEDTLQYTLYPSSQYAERASVTALAALILEYVDTLLPNHLWHRDTFQLKAVENEADKSYVLGGHMRIGDCIDDEWCVVWLLREISSKWDTAISVSDTDGEFLLIEAAEHLPSWLSPENALNRVWIYNSHLHIVPLSYTSPPSSKPRRPRYVGLPDSDDEDIVELTEDEDFISVADALKVIRDPSIGTCASKQVEDAVVARIHGYPVAARQHIHNTKAYLPTDIAKALSVDPSLVQKPIETFYTRDALQLRAAHKMSRFPPSSSVLTSVKMTRTAYAQLLGQKFYPPKAFGRFKEHSDSPEWRWRDVGMKVACGFEMLYQESKGRATAISSAAAESTAEARKDALQRDSDYSRYLQSLISSGYFKGEIRDSALWKQLEDKAVEVYIETRRTESSRPLFAVQVNTAVNGVTGEFIRTENEDSDDWLNIDATDFDAMLEKTMGVKDPNEMVSEDAEEDTVANQQAERLRNLAKKVESFVEGEGDLEGARFEDDILSDEDIDENESMSVDSNDDDDTRQAAIARLVPGIEPSEYGKMPPSFHDHSQRTAKVSEDPDHATSSNQHDHPVRPPIISRDKYDGVESDEDTDDDDVEDEEEAEDMPQLVGDVEIDMEEEEEEFIEFARQALGMTNEQWHDIVKDREERGAYVPRVSSNLPEAHAGIGKARSADISRQQPLPKTNFDLNSFEAVMKAMDSELARLKTDKIQQNEKRKGKQREEPEAISQMDAELSDALDDEETEGDTEENVDYGLIKNFLESFKSQAGLPGPVSSLVGRLEAGWTLPRDA</sequence>
<feature type="region of interest" description="Disordered" evidence="1">
    <location>
        <begin position="707"/>
        <end position="751"/>
    </location>
</feature>
<name>A0AAD5VA90_9APHY</name>
<evidence type="ECO:0000313" key="3">
    <source>
        <dbReference type="Proteomes" id="UP001212997"/>
    </source>
</evidence>
<feature type="region of interest" description="Disordered" evidence="1">
    <location>
        <begin position="664"/>
        <end position="684"/>
    </location>
</feature>
<dbReference type="PANTHER" id="PTHR13060">
    <property type="entry name" value="SGT1 PROTEIN HSGT1 SUPPRESSOR OF GCR2"/>
    <property type="match status" value="1"/>
</dbReference>
<dbReference type="Pfam" id="PF07093">
    <property type="entry name" value="SGT1"/>
    <property type="match status" value="1"/>
</dbReference>
<feature type="compositionally biased region" description="Basic and acidic residues" evidence="1">
    <location>
        <begin position="707"/>
        <end position="725"/>
    </location>
</feature>
<evidence type="ECO:0000313" key="2">
    <source>
        <dbReference type="EMBL" id="KAJ3490495.1"/>
    </source>
</evidence>
<dbReference type="AlphaFoldDB" id="A0AAD5VA90"/>
<protein>
    <recommendedName>
        <fullName evidence="4">SGT1-domain-containing protein</fullName>
    </recommendedName>
</protein>